<name>C4J781_MAIZE</name>
<sequence length="23" mass="2845">MLHITTNYKTFRSFFFVTSANRY</sequence>
<reference evidence="1" key="2">
    <citation type="submission" date="2012-06" db="EMBL/GenBank/DDBJ databases">
        <authorList>
            <person name="Yu Y."/>
            <person name="Currie J."/>
            <person name="Lomeli R."/>
            <person name="Angelova A."/>
            <person name="Collura K."/>
            <person name="Wissotski M."/>
            <person name="Campos D."/>
            <person name="Kudrna D."/>
            <person name="Golser W."/>
            <person name="Ashely E."/>
            <person name="Descour A."/>
            <person name="Fernandes J."/>
            <person name="Soderlund C."/>
            <person name="Walbot V."/>
        </authorList>
    </citation>
    <scope>NUCLEOTIDE SEQUENCE</scope>
    <source>
        <strain evidence="1">B73</strain>
    </source>
</reference>
<accession>C4J781</accession>
<reference evidence="1" key="1">
    <citation type="journal article" date="2009" name="PLoS Genet.">
        <title>Sequencing, mapping, and analysis of 27,455 maize full-length cDNAs.</title>
        <authorList>
            <person name="Soderlund C."/>
            <person name="Descour A."/>
            <person name="Kudrna D."/>
            <person name="Bomhoff M."/>
            <person name="Boyd L."/>
            <person name="Currie J."/>
            <person name="Angelova A."/>
            <person name="Collura K."/>
            <person name="Wissotski M."/>
            <person name="Ashley E."/>
            <person name="Morrow D."/>
            <person name="Fernandes J."/>
            <person name="Walbot V."/>
            <person name="Yu Y."/>
        </authorList>
    </citation>
    <scope>NUCLEOTIDE SEQUENCE</scope>
    <source>
        <strain evidence="1">B73</strain>
    </source>
</reference>
<proteinExistence type="evidence at transcript level"/>
<organism evidence="1">
    <name type="scientific">Zea mays</name>
    <name type="common">Maize</name>
    <dbReference type="NCBI Taxonomy" id="4577"/>
    <lineage>
        <taxon>Eukaryota</taxon>
        <taxon>Viridiplantae</taxon>
        <taxon>Streptophyta</taxon>
        <taxon>Embryophyta</taxon>
        <taxon>Tracheophyta</taxon>
        <taxon>Spermatophyta</taxon>
        <taxon>Magnoliopsida</taxon>
        <taxon>Liliopsida</taxon>
        <taxon>Poales</taxon>
        <taxon>Poaceae</taxon>
        <taxon>PACMAD clade</taxon>
        <taxon>Panicoideae</taxon>
        <taxon>Andropogonodae</taxon>
        <taxon>Andropogoneae</taxon>
        <taxon>Tripsacinae</taxon>
        <taxon>Zea</taxon>
    </lineage>
</organism>
<protein>
    <submittedName>
        <fullName evidence="1">Uncharacterized protein</fullName>
    </submittedName>
</protein>
<evidence type="ECO:0000313" key="1">
    <source>
        <dbReference type="EMBL" id="ACR37031.1"/>
    </source>
</evidence>
<dbReference type="EMBL" id="BT086678">
    <property type="protein sequence ID" value="ACR37031.1"/>
    <property type="molecule type" value="mRNA"/>
</dbReference>
<dbReference type="AlphaFoldDB" id="C4J781"/>